<evidence type="ECO:0000256" key="4">
    <source>
        <dbReference type="ARBA" id="ARBA00023136"/>
    </source>
</evidence>
<feature type="compositionally biased region" description="Polar residues" evidence="5">
    <location>
        <begin position="23"/>
        <end position="35"/>
    </location>
</feature>
<gene>
    <name evidence="7" type="ORF">PoB_003053200</name>
</gene>
<feature type="transmembrane region" description="Helical" evidence="6">
    <location>
        <begin position="142"/>
        <end position="164"/>
    </location>
</feature>
<reference evidence="7 8" key="1">
    <citation type="journal article" date="2021" name="Elife">
        <title>Chloroplast acquisition without the gene transfer in kleptoplastic sea slugs, Plakobranchus ocellatus.</title>
        <authorList>
            <person name="Maeda T."/>
            <person name="Takahashi S."/>
            <person name="Yoshida T."/>
            <person name="Shimamura S."/>
            <person name="Takaki Y."/>
            <person name="Nagai Y."/>
            <person name="Toyoda A."/>
            <person name="Suzuki Y."/>
            <person name="Arimoto A."/>
            <person name="Ishii H."/>
            <person name="Satoh N."/>
            <person name="Nishiyama T."/>
            <person name="Hasebe M."/>
            <person name="Maruyama T."/>
            <person name="Minagawa J."/>
            <person name="Obokata J."/>
            <person name="Shigenobu S."/>
        </authorList>
    </citation>
    <scope>NUCLEOTIDE SEQUENCE [LARGE SCALE GENOMIC DNA]</scope>
</reference>
<keyword evidence="2 6" id="KW-0812">Transmembrane</keyword>
<feature type="compositionally biased region" description="Polar residues" evidence="5">
    <location>
        <begin position="1"/>
        <end position="15"/>
    </location>
</feature>
<comment type="subcellular location">
    <subcellularLocation>
        <location evidence="1">Membrane</location>
        <topology evidence="1">Multi-pass membrane protein</topology>
    </subcellularLocation>
</comment>
<dbReference type="Gene3D" id="1.20.1250.20">
    <property type="entry name" value="MFS general substrate transporter like domains"/>
    <property type="match status" value="1"/>
</dbReference>
<dbReference type="PANTHER" id="PTHR23507">
    <property type="entry name" value="ZGC:174356"/>
    <property type="match status" value="1"/>
</dbReference>
<sequence length="504" mass="56905">MAHKVNQGTDIQNRSDQNEDSSLEMQSSSPLLNSRRTNRNKHQDMEDDRRKRSNMICMIIICGLSMLGYGIYGAAYDQWIYVRAKDPCFQGNESESPFKTELLQAQANAARFSVWTMVCCLIPSLFTNMLLGVFSDQIGRRLIFIAFMAGNFVRVAITCAVAFWDLNVYYILIGSFVIGLSGDFSAFFMAMYVYTADNTSEGKNRSLLMIFAEAITSMCYYVTQFVSGYYIEAEGYVWPMVTGLGLLFLCLVLTLFLIRETLDKSQVQRIGLVPGIKNLFSFYYEAPENPLYKRRDFLVLGLVIFVYGSSMGSKITTMFLMSEPFCWRSRRLGYLNSSFGFGNAVLCTGLMKLLQMFMGDELVAVFSHLVTVAYRFIFAFADYNWQIYIAYAVASLELPVLPIMRSIMSRMIRPNQRGSLFATVAVIQSVTFAVSGAGLNELYASTVDEWKGLTYFVIGCIVMTSALLLFIYKINLSRRLASNSVLLMNAPAEEHTSKTIAKTK</sequence>
<name>A0AAV4A9Z9_9GAST</name>
<dbReference type="GO" id="GO:0016020">
    <property type="term" value="C:membrane"/>
    <property type="evidence" value="ECO:0007669"/>
    <property type="project" value="UniProtKB-SubCell"/>
</dbReference>
<evidence type="ECO:0000256" key="5">
    <source>
        <dbReference type="SAM" id="MobiDB-lite"/>
    </source>
</evidence>
<dbReference type="PANTHER" id="PTHR23507:SF1">
    <property type="entry name" value="FI18259P1-RELATED"/>
    <property type="match status" value="1"/>
</dbReference>
<feature type="transmembrane region" description="Helical" evidence="6">
    <location>
        <begin position="297"/>
        <end position="320"/>
    </location>
</feature>
<feature type="transmembrane region" description="Helical" evidence="6">
    <location>
        <begin position="332"/>
        <end position="350"/>
    </location>
</feature>
<dbReference type="EMBL" id="BLXT01003735">
    <property type="protein sequence ID" value="GFO04027.1"/>
    <property type="molecule type" value="Genomic_DNA"/>
</dbReference>
<dbReference type="Pfam" id="PF07690">
    <property type="entry name" value="MFS_1"/>
    <property type="match status" value="1"/>
</dbReference>
<feature type="region of interest" description="Disordered" evidence="5">
    <location>
        <begin position="1"/>
        <end position="48"/>
    </location>
</feature>
<evidence type="ECO:0000256" key="2">
    <source>
        <dbReference type="ARBA" id="ARBA00022692"/>
    </source>
</evidence>
<organism evidence="7 8">
    <name type="scientific">Plakobranchus ocellatus</name>
    <dbReference type="NCBI Taxonomy" id="259542"/>
    <lineage>
        <taxon>Eukaryota</taxon>
        <taxon>Metazoa</taxon>
        <taxon>Spiralia</taxon>
        <taxon>Lophotrochozoa</taxon>
        <taxon>Mollusca</taxon>
        <taxon>Gastropoda</taxon>
        <taxon>Heterobranchia</taxon>
        <taxon>Euthyneura</taxon>
        <taxon>Panpulmonata</taxon>
        <taxon>Sacoglossa</taxon>
        <taxon>Placobranchoidea</taxon>
        <taxon>Plakobranchidae</taxon>
        <taxon>Plakobranchus</taxon>
    </lineage>
</organism>
<accession>A0AAV4A9Z9</accession>
<keyword evidence="4 6" id="KW-0472">Membrane</keyword>
<dbReference type="InterPro" id="IPR011701">
    <property type="entry name" value="MFS"/>
</dbReference>
<dbReference type="InterPro" id="IPR036259">
    <property type="entry name" value="MFS_trans_sf"/>
</dbReference>
<dbReference type="SUPFAM" id="SSF103473">
    <property type="entry name" value="MFS general substrate transporter"/>
    <property type="match status" value="1"/>
</dbReference>
<dbReference type="InterPro" id="IPR005829">
    <property type="entry name" value="Sugar_transporter_CS"/>
</dbReference>
<evidence type="ECO:0000256" key="3">
    <source>
        <dbReference type="ARBA" id="ARBA00022989"/>
    </source>
</evidence>
<keyword evidence="8" id="KW-1185">Reference proteome</keyword>
<dbReference type="Proteomes" id="UP000735302">
    <property type="component" value="Unassembled WGS sequence"/>
</dbReference>
<feature type="transmembrane region" description="Helical" evidence="6">
    <location>
        <begin position="420"/>
        <end position="440"/>
    </location>
</feature>
<feature type="transmembrane region" description="Helical" evidence="6">
    <location>
        <begin position="207"/>
        <end position="231"/>
    </location>
</feature>
<feature type="transmembrane region" description="Helical" evidence="6">
    <location>
        <begin position="387"/>
        <end position="408"/>
    </location>
</feature>
<dbReference type="AlphaFoldDB" id="A0AAV4A9Z9"/>
<protein>
    <submittedName>
        <fullName evidence="7">Proton-coupled folate transporter-like</fullName>
    </submittedName>
</protein>
<dbReference type="GO" id="GO:0022857">
    <property type="term" value="F:transmembrane transporter activity"/>
    <property type="evidence" value="ECO:0007669"/>
    <property type="project" value="InterPro"/>
</dbReference>
<feature type="transmembrane region" description="Helical" evidence="6">
    <location>
        <begin position="170"/>
        <end position="195"/>
    </location>
</feature>
<feature type="transmembrane region" description="Helical" evidence="6">
    <location>
        <begin position="362"/>
        <end position="381"/>
    </location>
</feature>
<feature type="transmembrane region" description="Helical" evidence="6">
    <location>
        <begin position="112"/>
        <end position="135"/>
    </location>
</feature>
<evidence type="ECO:0000256" key="1">
    <source>
        <dbReference type="ARBA" id="ARBA00004141"/>
    </source>
</evidence>
<evidence type="ECO:0000313" key="8">
    <source>
        <dbReference type="Proteomes" id="UP000735302"/>
    </source>
</evidence>
<keyword evidence="3 6" id="KW-1133">Transmembrane helix</keyword>
<evidence type="ECO:0000313" key="7">
    <source>
        <dbReference type="EMBL" id="GFO04027.1"/>
    </source>
</evidence>
<feature type="transmembrane region" description="Helical" evidence="6">
    <location>
        <begin position="55"/>
        <end position="75"/>
    </location>
</feature>
<feature type="transmembrane region" description="Helical" evidence="6">
    <location>
        <begin position="452"/>
        <end position="472"/>
    </location>
</feature>
<evidence type="ECO:0000256" key="6">
    <source>
        <dbReference type="SAM" id="Phobius"/>
    </source>
</evidence>
<feature type="transmembrane region" description="Helical" evidence="6">
    <location>
        <begin position="237"/>
        <end position="258"/>
    </location>
</feature>
<dbReference type="PROSITE" id="PS00216">
    <property type="entry name" value="SUGAR_TRANSPORT_1"/>
    <property type="match status" value="1"/>
</dbReference>
<comment type="caution">
    <text evidence="7">The sequence shown here is derived from an EMBL/GenBank/DDBJ whole genome shotgun (WGS) entry which is preliminary data.</text>
</comment>
<proteinExistence type="predicted"/>